<proteinExistence type="predicted"/>
<dbReference type="InterPro" id="IPR001119">
    <property type="entry name" value="SLH_dom"/>
</dbReference>
<protein>
    <recommendedName>
        <fullName evidence="2">SLH domain-containing protein</fullName>
    </recommendedName>
</protein>
<evidence type="ECO:0000313" key="4">
    <source>
        <dbReference type="Proteomes" id="UP001321543"/>
    </source>
</evidence>
<feature type="domain" description="SLH" evidence="2">
    <location>
        <begin position="747"/>
        <end position="818"/>
    </location>
</feature>
<feature type="region of interest" description="Disordered" evidence="1">
    <location>
        <begin position="732"/>
        <end position="755"/>
    </location>
</feature>
<dbReference type="SUPFAM" id="SSF49452">
    <property type="entry name" value="Starch-binding domain-like"/>
    <property type="match status" value="2"/>
</dbReference>
<evidence type="ECO:0000313" key="3">
    <source>
        <dbReference type="EMBL" id="BDZ38773.1"/>
    </source>
</evidence>
<sequence>MYVYAVNDETGSSVSVDPVTGMYSIEDLPAGDYRVQFATQSYWDEATSEYVTPNLVSEYYNDTIDYSASSVVTVTAGSTRSGINATLAKGARITGKITLPAGEPAASLKGVTVSADGPSFAHGIVDASTGNYEIVGLAAGEYRVTFTTTSYWDESASTDVAAPNLVTQYYNGTADWNAADLVAVSAGGMKSGINAQLVKGAKISGKVTLPSGEPITSLRSIRVTAESTSNDTYVQPVGVDPVSGAYTLTGLGAGDYRIRFSAESYWDDAGEKPAPNLVPEYYNDVTDASTAVPISVTEGAARTGINATLARGASLSGKVSLPSGEPATSLRNITVIADGPIHATAQPDPSTGAYTITGLAAGDYTVRFAVGSFWDGTAMIPEPNLISEYFDNTTDFAKAANIKLVAGGSRTGISATLEKGGIISGKVSLPAGEPASSYRGVSVTAWNEFDSAYAAVDPATGNYSLSGLSSGAYTVAFSAAQYFDEVSQTYIEAPNLVSEFYDDELDWASAKKVAVSVGGTVAGINASLAKGATLSGTITAPTGYENIWLSLRSASSLQYAGADASLDENNKYTVKRLAPGDYYVVVGSASSDTAGEQYAQRSGTSSYKVTAPVGGATGVNLTTKKLDAKIEGTATASGFSSNATQGSYLADVIAYQKLDTGWVPSPSRNAAIQKNGSTAYSIPGLAAGTYTVGFEKSQTPYSAASSVKEQWWKNRATLATADAITLAGTKTGVDGTVSPTGSQPPTPSTGFTDVSSTPGSASYSAFATEITWMSGQGISTGYDIGNGKKEYRPFGTVTRDAMAAFLYRAAGSPTFAAPAKSPFTDVSPSSSFYKEITWLANTGITTGWDVGGGKKEFRPFANITRDAMAAFLYRYAGQPAFTAPAKTPFADVPVSNGFYKEITWLASTGISTGWDVSGKKEFRPYNAITRDAMAAFLFRYAHLE</sequence>
<accession>A0ABM8FSW8</accession>
<dbReference type="EMBL" id="AP027728">
    <property type="protein sequence ID" value="BDZ38773.1"/>
    <property type="molecule type" value="Genomic_DNA"/>
</dbReference>
<dbReference type="InterPro" id="IPR013784">
    <property type="entry name" value="Carb-bd-like_fold"/>
</dbReference>
<feature type="domain" description="SLH" evidence="2">
    <location>
        <begin position="819"/>
        <end position="886"/>
    </location>
</feature>
<dbReference type="PROSITE" id="PS51272">
    <property type="entry name" value="SLH"/>
    <property type="match status" value="3"/>
</dbReference>
<dbReference type="Proteomes" id="UP001321543">
    <property type="component" value="Chromosome"/>
</dbReference>
<evidence type="ECO:0000256" key="1">
    <source>
        <dbReference type="SAM" id="MobiDB-lite"/>
    </source>
</evidence>
<organism evidence="3 4">
    <name type="scientific">Microbacterium suwonense</name>
    <dbReference type="NCBI Taxonomy" id="683047"/>
    <lineage>
        <taxon>Bacteria</taxon>
        <taxon>Bacillati</taxon>
        <taxon>Actinomycetota</taxon>
        <taxon>Actinomycetes</taxon>
        <taxon>Micrococcales</taxon>
        <taxon>Microbacteriaceae</taxon>
        <taxon>Microbacterium</taxon>
    </lineage>
</organism>
<dbReference type="Gene3D" id="2.60.40.1120">
    <property type="entry name" value="Carboxypeptidase-like, regulatory domain"/>
    <property type="match status" value="2"/>
</dbReference>
<dbReference type="Pfam" id="PF00395">
    <property type="entry name" value="SLH"/>
    <property type="match status" value="1"/>
</dbReference>
<name>A0ABM8FSW8_9MICO</name>
<evidence type="ECO:0000259" key="2">
    <source>
        <dbReference type="PROSITE" id="PS51272"/>
    </source>
</evidence>
<feature type="compositionally biased region" description="Low complexity" evidence="1">
    <location>
        <begin position="732"/>
        <end position="741"/>
    </location>
</feature>
<gene>
    <name evidence="3" type="ORF">GCM10025863_13870</name>
</gene>
<keyword evidence="4" id="KW-1185">Reference proteome</keyword>
<reference evidence="4" key="1">
    <citation type="journal article" date="2019" name="Int. J. Syst. Evol. Microbiol.">
        <title>The Global Catalogue of Microorganisms (GCM) 10K type strain sequencing project: providing services to taxonomists for standard genome sequencing and annotation.</title>
        <authorList>
            <consortium name="The Broad Institute Genomics Platform"/>
            <consortium name="The Broad Institute Genome Sequencing Center for Infectious Disease"/>
            <person name="Wu L."/>
            <person name="Ma J."/>
        </authorList>
    </citation>
    <scope>NUCLEOTIDE SEQUENCE [LARGE SCALE GENOMIC DNA]</scope>
    <source>
        <strain evidence="4">NBRC 106310</strain>
    </source>
</reference>
<feature type="domain" description="SLH" evidence="2">
    <location>
        <begin position="889"/>
        <end position="944"/>
    </location>
</feature>